<organism evidence="3 4">
    <name type="scientific">Zasmidium cellare</name>
    <name type="common">Wine cellar mold</name>
    <name type="synonym">Racodium cellare</name>
    <dbReference type="NCBI Taxonomy" id="395010"/>
    <lineage>
        <taxon>Eukaryota</taxon>
        <taxon>Fungi</taxon>
        <taxon>Dikarya</taxon>
        <taxon>Ascomycota</taxon>
        <taxon>Pezizomycotina</taxon>
        <taxon>Dothideomycetes</taxon>
        <taxon>Dothideomycetidae</taxon>
        <taxon>Mycosphaerellales</taxon>
        <taxon>Mycosphaerellaceae</taxon>
        <taxon>Zasmidium</taxon>
    </lineage>
</organism>
<keyword evidence="4" id="KW-1185">Reference proteome</keyword>
<feature type="transmembrane region" description="Helical" evidence="2">
    <location>
        <begin position="188"/>
        <end position="209"/>
    </location>
</feature>
<dbReference type="EMBL" id="JAXOVC010000007">
    <property type="protein sequence ID" value="KAK4499011.1"/>
    <property type="molecule type" value="Genomic_DNA"/>
</dbReference>
<comment type="caution">
    <text evidence="3">The sequence shown here is derived from an EMBL/GenBank/DDBJ whole genome shotgun (WGS) entry which is preliminary data.</text>
</comment>
<keyword evidence="2" id="KW-0472">Membrane</keyword>
<proteinExistence type="predicted"/>
<reference evidence="3 4" key="1">
    <citation type="journal article" date="2023" name="G3 (Bethesda)">
        <title>A chromosome-level genome assembly of Zasmidium syzygii isolated from banana leaves.</title>
        <authorList>
            <person name="van Westerhoven A.C."/>
            <person name="Mehrabi R."/>
            <person name="Talebi R."/>
            <person name="Steentjes M.B.F."/>
            <person name="Corcolon B."/>
            <person name="Chong P.A."/>
            <person name="Kema G.H.J."/>
            <person name="Seidl M.F."/>
        </authorList>
    </citation>
    <scope>NUCLEOTIDE SEQUENCE [LARGE SCALE GENOMIC DNA]</scope>
    <source>
        <strain evidence="3 4">P124</strain>
    </source>
</reference>
<accession>A0ABR0ECL6</accession>
<feature type="transmembrane region" description="Helical" evidence="2">
    <location>
        <begin position="116"/>
        <end position="140"/>
    </location>
</feature>
<feature type="transmembrane region" description="Helical" evidence="2">
    <location>
        <begin position="279"/>
        <end position="299"/>
    </location>
</feature>
<feature type="transmembrane region" description="Helical" evidence="2">
    <location>
        <begin position="215"/>
        <end position="238"/>
    </location>
</feature>
<feature type="region of interest" description="Disordered" evidence="1">
    <location>
        <begin position="63"/>
        <end position="83"/>
    </location>
</feature>
<evidence type="ECO:0000313" key="4">
    <source>
        <dbReference type="Proteomes" id="UP001305779"/>
    </source>
</evidence>
<keyword evidence="2" id="KW-1133">Transmembrane helix</keyword>
<feature type="transmembrane region" description="Helical" evidence="2">
    <location>
        <begin position="305"/>
        <end position="326"/>
    </location>
</feature>
<evidence type="ECO:0000256" key="1">
    <source>
        <dbReference type="SAM" id="MobiDB-lite"/>
    </source>
</evidence>
<evidence type="ECO:0000256" key="2">
    <source>
        <dbReference type="SAM" id="Phobius"/>
    </source>
</evidence>
<evidence type="ECO:0008006" key="5">
    <source>
        <dbReference type="Google" id="ProtNLM"/>
    </source>
</evidence>
<sequence>MPPVPESKIKGVKPFGNALLSCFCLGWIYNAGGLKTLDDTDEHDDDIAAEKTRVHVGLTARSTDSVAAPSSTHTSKSTEEKPHGQIYRSSLLLAVGYLDLTNALDFPANVWNNVPIPTYAMVLMGLGGSIALLAISIAIWDMIRCWRNITFLRHERCHLLQNPDKRLLEQAWLSINTRELCWETIDRFLLDFFMGITGLFVGVGTLLALRGDDHTIFLVSNILSGYLGNSFLALYALINSFWSGIMWRRAHANQAAVKRSHLDAELAGLMKRHAWRHQMYALVNGTTLVVSGVASLVSATMWQGYVVQVPCVLASVFVVHYWRFCLGYDRLGFWQRRGAGEMDLRGRLRGVIAVRRALERGFDDDGVVDFVGVISDGGEVGWEGVLDFLWDFGVGVQEEEKRTVDGFSEAVNGSVRAAGLRRFKYEERFLLELYGYYLRVKEGERKE</sequence>
<evidence type="ECO:0000313" key="3">
    <source>
        <dbReference type="EMBL" id="KAK4499011.1"/>
    </source>
</evidence>
<gene>
    <name evidence="3" type="ORF">PRZ48_009523</name>
</gene>
<protein>
    <recommendedName>
        <fullName evidence="5">Integral membrane protein</fullName>
    </recommendedName>
</protein>
<name>A0ABR0ECL6_ZASCE</name>
<dbReference type="Proteomes" id="UP001305779">
    <property type="component" value="Unassembled WGS sequence"/>
</dbReference>
<keyword evidence="2" id="KW-0812">Transmembrane</keyword>